<protein>
    <submittedName>
        <fullName evidence="1">EboA domain-containing protein</fullName>
    </submittedName>
</protein>
<accession>A0ABU3CXL2</accession>
<organism evidence="1 2">
    <name type="scientific">Autumnicola edwardsiae</name>
    <dbReference type="NCBI Taxonomy" id="3075594"/>
    <lineage>
        <taxon>Bacteria</taxon>
        <taxon>Pseudomonadati</taxon>
        <taxon>Bacteroidota</taxon>
        <taxon>Flavobacteriia</taxon>
        <taxon>Flavobacteriales</taxon>
        <taxon>Flavobacteriaceae</taxon>
        <taxon>Autumnicola</taxon>
    </lineage>
</organism>
<dbReference type="Proteomes" id="UP001248819">
    <property type="component" value="Unassembled WGS sequence"/>
</dbReference>
<dbReference type="EMBL" id="JAVRHP010000082">
    <property type="protein sequence ID" value="MDT0651111.1"/>
    <property type="molecule type" value="Genomic_DNA"/>
</dbReference>
<sequence>MTAQVDITKASAFLKTIITGQANEKELEWLDEQEDKLRNNFQLSSFYIAFSSTSRFIRKESLIFSEEQLIEADRIRNGFQPQYLSLLQSVRIYLLLMLPHKDTQKYTSNLQRLHETADMDEQVTLYCALPLFPYPEELSKSAAEGIRTNITDVFDAIALNNPYPADYLNQQAWNQMILKAVFMQRPLYRIYRAEERANPELAEMLIDFAHERWAANRKVLPGLWRFVGPFLNQTYFTDLEKVIKGNDDLEKDAGLLACANSEFPAAQQLLDQYPKIKKDIENGKLNWTIIGKRFEDELQK</sequence>
<keyword evidence="2" id="KW-1185">Reference proteome</keyword>
<reference evidence="1 2" key="1">
    <citation type="submission" date="2023-09" db="EMBL/GenBank/DDBJ databases">
        <authorList>
            <person name="Rey-Velasco X."/>
        </authorList>
    </citation>
    <scope>NUCLEOTIDE SEQUENCE [LARGE SCALE GENOMIC DNA]</scope>
    <source>
        <strain evidence="1 2">F297</strain>
    </source>
</reference>
<dbReference type="InterPro" id="IPR047715">
    <property type="entry name" value="EboA_dom"/>
</dbReference>
<name>A0ABU3CXL2_9FLAO</name>
<gene>
    <name evidence="1" type="ORF">RM529_13210</name>
</gene>
<evidence type="ECO:0000313" key="2">
    <source>
        <dbReference type="Proteomes" id="UP001248819"/>
    </source>
</evidence>
<evidence type="ECO:0000313" key="1">
    <source>
        <dbReference type="EMBL" id="MDT0651111.1"/>
    </source>
</evidence>
<comment type="caution">
    <text evidence="1">The sequence shown here is derived from an EMBL/GenBank/DDBJ whole genome shotgun (WGS) entry which is preliminary data.</text>
</comment>
<dbReference type="RefSeq" id="WP_311485251.1">
    <property type="nucleotide sequence ID" value="NZ_JAVRHP010000082.1"/>
</dbReference>
<proteinExistence type="predicted"/>
<dbReference type="NCBIfam" id="NF035938">
    <property type="entry name" value="EboA_domain"/>
    <property type="match status" value="1"/>
</dbReference>